<keyword evidence="2" id="KW-1185">Reference proteome</keyword>
<reference evidence="1" key="1">
    <citation type="journal article" date="2020" name="Stud. Mycol.">
        <title>101 Dothideomycetes genomes: a test case for predicting lifestyles and emergence of pathogens.</title>
        <authorList>
            <person name="Haridas S."/>
            <person name="Albert R."/>
            <person name="Binder M."/>
            <person name="Bloem J."/>
            <person name="Labutti K."/>
            <person name="Salamov A."/>
            <person name="Andreopoulos B."/>
            <person name="Baker S."/>
            <person name="Barry K."/>
            <person name="Bills G."/>
            <person name="Bluhm B."/>
            <person name="Cannon C."/>
            <person name="Castanera R."/>
            <person name="Culley D."/>
            <person name="Daum C."/>
            <person name="Ezra D."/>
            <person name="Gonzalez J."/>
            <person name="Henrissat B."/>
            <person name="Kuo A."/>
            <person name="Liang C."/>
            <person name="Lipzen A."/>
            <person name="Lutzoni F."/>
            <person name="Magnuson J."/>
            <person name="Mondo S."/>
            <person name="Nolan M."/>
            <person name="Ohm R."/>
            <person name="Pangilinan J."/>
            <person name="Park H.-J."/>
            <person name="Ramirez L."/>
            <person name="Alfaro M."/>
            <person name="Sun H."/>
            <person name="Tritt A."/>
            <person name="Yoshinaga Y."/>
            <person name="Zwiers L.-H."/>
            <person name="Turgeon B."/>
            <person name="Goodwin S."/>
            <person name="Spatafora J."/>
            <person name="Crous P."/>
            <person name="Grigoriev I."/>
        </authorList>
    </citation>
    <scope>NUCLEOTIDE SEQUENCE</scope>
    <source>
        <strain evidence="1">CBS 122681</strain>
    </source>
</reference>
<evidence type="ECO:0000313" key="2">
    <source>
        <dbReference type="Proteomes" id="UP000799324"/>
    </source>
</evidence>
<dbReference type="AlphaFoldDB" id="A0A6A6T0K1"/>
<gene>
    <name evidence="1" type="ORF">K491DRAFT_718143</name>
</gene>
<proteinExistence type="predicted"/>
<name>A0A6A6T0K1_9PLEO</name>
<dbReference type="EMBL" id="MU004383">
    <property type="protein sequence ID" value="KAF2653310.1"/>
    <property type="molecule type" value="Genomic_DNA"/>
</dbReference>
<protein>
    <submittedName>
        <fullName evidence="1">Uncharacterized protein</fullName>
    </submittedName>
</protein>
<organism evidence="1 2">
    <name type="scientific">Lophiostoma macrostomum CBS 122681</name>
    <dbReference type="NCBI Taxonomy" id="1314788"/>
    <lineage>
        <taxon>Eukaryota</taxon>
        <taxon>Fungi</taxon>
        <taxon>Dikarya</taxon>
        <taxon>Ascomycota</taxon>
        <taxon>Pezizomycotina</taxon>
        <taxon>Dothideomycetes</taxon>
        <taxon>Pleosporomycetidae</taxon>
        <taxon>Pleosporales</taxon>
        <taxon>Lophiostomataceae</taxon>
        <taxon>Lophiostoma</taxon>
    </lineage>
</organism>
<dbReference type="Proteomes" id="UP000799324">
    <property type="component" value="Unassembled WGS sequence"/>
</dbReference>
<sequence>MAETTELKFEGRFSTDTAYREEEATLLQLYNQRARAMSRLEAAHATKNRCSKLAKPVQDTHLIYNRGPEFNRARRRANHLKSIENEDDAEWTKASTDLTTAKANLHHHIETYVKPSSLVLCRKIRTLPREIRDKIYTALLLTVFNTRRATWYTRTSCNEFGSPELQHRIWDDDDALPIHRFGCAASDSRTTAPYHLWDAAFVGGTVRREMIEAFYRVSRFYLVFRCSTYHKGMLHMLLHSVVWGKVRPVDFIGNVVFRLGWREHLACAKRFRKGTKFTAHLEMDRFFVYHAGETMENFRVHVSEMVGLARDVRADGYRVRIFMEGELLDLDKDVEEGALQRWMNAYKQRTDGL</sequence>
<evidence type="ECO:0000313" key="1">
    <source>
        <dbReference type="EMBL" id="KAF2653310.1"/>
    </source>
</evidence>
<dbReference type="OrthoDB" id="3684889at2759"/>
<accession>A0A6A6T0K1</accession>